<keyword evidence="11" id="KW-0812">Transmembrane</keyword>
<evidence type="ECO:0000256" key="4">
    <source>
        <dbReference type="ARBA" id="ARBA00022553"/>
    </source>
</evidence>
<dbReference type="PANTHER" id="PTHR42878">
    <property type="entry name" value="TWO-COMPONENT HISTIDINE KINASE"/>
    <property type="match status" value="1"/>
</dbReference>
<reference evidence="15" key="1">
    <citation type="journal article" date="2017" name="Environ. Microbiol. Rep.">
        <title>Genetic Diversity of Marine Anaerobic Ammonium-Oxidizing Bacteria as Revealed by Genomic and Proteomic Analyses of 'Candidatus Scalindua japonica'.</title>
        <authorList>
            <person name="Oshiki M."/>
            <person name="Mizuto K."/>
            <person name="Kimura Z."/>
            <person name="Kindaichi T."/>
            <person name="Satoh H."/>
            <person name="Okabe S."/>
        </authorList>
    </citation>
    <scope>NUCLEOTIDE SEQUENCE [LARGE SCALE GENOMIC DNA]</scope>
    <source>
        <strain evidence="15">husup-a2</strain>
    </source>
</reference>
<feature type="domain" description="HAMP" evidence="13">
    <location>
        <begin position="510"/>
        <end position="562"/>
    </location>
</feature>
<dbReference type="GO" id="GO:0000156">
    <property type="term" value="F:phosphorelay response regulator activity"/>
    <property type="evidence" value="ECO:0007669"/>
    <property type="project" value="TreeGrafter"/>
</dbReference>
<dbReference type="PROSITE" id="PS50113">
    <property type="entry name" value="PAC"/>
    <property type="match status" value="1"/>
</dbReference>
<evidence type="ECO:0000256" key="8">
    <source>
        <dbReference type="ARBA" id="ARBA00022840"/>
    </source>
</evidence>
<keyword evidence="7" id="KW-0418">Kinase</keyword>
<dbReference type="SUPFAM" id="SSF158472">
    <property type="entry name" value="HAMP domain-like"/>
    <property type="match status" value="1"/>
</dbReference>
<name>A0A286U096_9BACT</name>
<dbReference type="Proteomes" id="UP000218542">
    <property type="component" value="Unassembled WGS sequence"/>
</dbReference>
<feature type="transmembrane region" description="Helical" evidence="11">
    <location>
        <begin position="488"/>
        <end position="508"/>
    </location>
</feature>
<dbReference type="Pfam" id="PF13426">
    <property type="entry name" value="PAS_9"/>
    <property type="match status" value="2"/>
</dbReference>
<dbReference type="EC" id="2.7.13.3" evidence="3"/>
<comment type="caution">
    <text evidence="14">The sequence shown here is derived from an EMBL/GenBank/DDBJ whole genome shotgun (WGS) entry which is preliminary data.</text>
</comment>
<evidence type="ECO:0000256" key="3">
    <source>
        <dbReference type="ARBA" id="ARBA00012438"/>
    </source>
</evidence>
<dbReference type="AlphaFoldDB" id="A0A286U096"/>
<keyword evidence="8" id="KW-0067">ATP-binding</keyword>
<keyword evidence="15" id="KW-1185">Reference proteome</keyword>
<dbReference type="SMART" id="SM00304">
    <property type="entry name" value="HAMP"/>
    <property type="match status" value="1"/>
</dbReference>
<organism evidence="14 15">
    <name type="scientific">Candidatus Scalindua japonica</name>
    <dbReference type="NCBI Taxonomy" id="1284222"/>
    <lineage>
        <taxon>Bacteria</taxon>
        <taxon>Pseudomonadati</taxon>
        <taxon>Planctomycetota</taxon>
        <taxon>Candidatus Brocadiia</taxon>
        <taxon>Candidatus Brocadiales</taxon>
        <taxon>Candidatus Scalinduaceae</taxon>
        <taxon>Candidatus Scalindua</taxon>
    </lineage>
</organism>
<dbReference type="PANTHER" id="PTHR42878:SF15">
    <property type="entry name" value="BACTERIOPHYTOCHROME"/>
    <property type="match status" value="1"/>
</dbReference>
<comment type="subcellular location">
    <subcellularLocation>
        <location evidence="2">Membrane</location>
    </subcellularLocation>
</comment>
<gene>
    <name evidence="14" type="ORF">SCALIN_C24_0037</name>
</gene>
<accession>A0A286U096</accession>
<dbReference type="Pfam" id="PF00672">
    <property type="entry name" value="HAMP"/>
    <property type="match status" value="1"/>
</dbReference>
<dbReference type="GO" id="GO:0016020">
    <property type="term" value="C:membrane"/>
    <property type="evidence" value="ECO:0007669"/>
    <property type="project" value="UniProtKB-SubCell"/>
</dbReference>
<evidence type="ECO:0000256" key="5">
    <source>
        <dbReference type="ARBA" id="ARBA00022679"/>
    </source>
</evidence>
<evidence type="ECO:0000259" key="13">
    <source>
        <dbReference type="PROSITE" id="PS50885"/>
    </source>
</evidence>
<dbReference type="CDD" id="cd06225">
    <property type="entry name" value="HAMP"/>
    <property type="match status" value="1"/>
</dbReference>
<keyword evidence="4" id="KW-0597">Phosphoprotein</keyword>
<evidence type="ECO:0000256" key="11">
    <source>
        <dbReference type="SAM" id="Phobius"/>
    </source>
</evidence>
<dbReference type="GO" id="GO:0007234">
    <property type="term" value="P:osmosensory signaling via phosphorelay pathway"/>
    <property type="evidence" value="ECO:0007669"/>
    <property type="project" value="TreeGrafter"/>
</dbReference>
<proteinExistence type="predicted"/>
<evidence type="ECO:0000259" key="12">
    <source>
        <dbReference type="PROSITE" id="PS50113"/>
    </source>
</evidence>
<evidence type="ECO:0000313" key="14">
    <source>
        <dbReference type="EMBL" id="GAX61538.1"/>
    </source>
</evidence>
<dbReference type="InterPro" id="IPR000700">
    <property type="entry name" value="PAS-assoc_C"/>
</dbReference>
<keyword evidence="11" id="KW-1133">Transmembrane helix</keyword>
<keyword evidence="6" id="KW-0547">Nucleotide-binding</keyword>
<dbReference type="OrthoDB" id="9772755at2"/>
<sequence length="817" mass="93071">MFISIKTHIILLLIFATLLPVALLRCFMYPLIQSDFKTMAMDNLKVIGHKQTDLVNTWMHERQKDLILISNNPYIINCKNFTVKDSEYQKTIWFLENIVEEYGYKEAFVCNDKGVITLATSGDRVGENISQIDFFKQAIRGKTFVSRIIPSKVSLINCFEEELGLSNIFVASPLKNEKEDIIGIVALRVDVEMLSNLIQGQTYGKTGKISLVDKDAHMLDESRIIKVLRKIELVRRRSALGLKLITDNPSMVNSVNDTLKDSEYQKTVRYLDMLVAECGYKGAFVCNDKGVVTIAASGDRLGENISEMDFFKQATQGKTFVSSIIPSEIPLINEFDKEEFGLPTMFIASPLKDENEAVIGVVTLMVHVDILSNLIHGQTYGKTGETYLINKEACMLTESRFTKQLKKTGLVRKRSALELKLIEPKTGELTYSVKQCLAGNVGSNSKGYNDYTGISVLGVWDWLPEFNWGVITEIDRAEAYGAAYNLKYIVIALMLIVVFPCLFVAYFFGKKLSSSIIQLKEITEDITEGDLTKKAEIKSNNEIGALATSFNTMTKNFFERTKETTKSEKRYRKMFDTLKEGVYQCEPGAEGVFTWVNHACAEMFGYNSPQEMSGTKVTDIYVNPGDSLRLKEKLKKYEIWRNFVSFCKKRNGEHMYTEQTTNLVSNEEGKPVIIEGIIRDITGRRRLEEELQENEVRYRDLFNSLNECVYQCEPGAEGSFTWVNQVGAEMFGYKHPKEMIGTKVENIYVDKEERWLFAEKLEKYGVWKNFVSICKKKNGERFYTESTAHLARDKDGKSVLIEGIISIIHERKKPNKT</sequence>
<keyword evidence="10 11" id="KW-0472">Membrane</keyword>
<dbReference type="PROSITE" id="PS50885">
    <property type="entry name" value="HAMP"/>
    <property type="match status" value="1"/>
</dbReference>
<dbReference type="SMART" id="SM00086">
    <property type="entry name" value="PAC"/>
    <property type="match status" value="2"/>
</dbReference>
<dbReference type="GO" id="GO:0030295">
    <property type="term" value="F:protein kinase activator activity"/>
    <property type="evidence" value="ECO:0007669"/>
    <property type="project" value="TreeGrafter"/>
</dbReference>
<dbReference type="SUPFAM" id="SSF103190">
    <property type="entry name" value="Sensory domain-like"/>
    <property type="match status" value="2"/>
</dbReference>
<evidence type="ECO:0000256" key="7">
    <source>
        <dbReference type="ARBA" id="ARBA00022777"/>
    </source>
</evidence>
<dbReference type="SMART" id="SM00091">
    <property type="entry name" value="PAS"/>
    <property type="match status" value="2"/>
</dbReference>
<dbReference type="GO" id="GO:0005524">
    <property type="term" value="F:ATP binding"/>
    <property type="evidence" value="ECO:0007669"/>
    <property type="project" value="UniProtKB-KW"/>
</dbReference>
<dbReference type="EMBL" id="BAOS01000024">
    <property type="protein sequence ID" value="GAX61538.1"/>
    <property type="molecule type" value="Genomic_DNA"/>
</dbReference>
<dbReference type="SUPFAM" id="SSF55785">
    <property type="entry name" value="PYP-like sensor domain (PAS domain)"/>
    <property type="match status" value="2"/>
</dbReference>
<dbReference type="InterPro" id="IPR035965">
    <property type="entry name" value="PAS-like_dom_sf"/>
</dbReference>
<dbReference type="GO" id="GO:0004673">
    <property type="term" value="F:protein histidine kinase activity"/>
    <property type="evidence" value="ECO:0007669"/>
    <property type="project" value="UniProtKB-EC"/>
</dbReference>
<protein>
    <recommendedName>
        <fullName evidence="3">histidine kinase</fullName>
        <ecNumber evidence="3">2.7.13.3</ecNumber>
    </recommendedName>
</protein>
<dbReference type="InterPro" id="IPR050351">
    <property type="entry name" value="BphY/WalK/GraS-like"/>
</dbReference>
<feature type="domain" description="PAC" evidence="12">
    <location>
        <begin position="637"/>
        <end position="693"/>
    </location>
</feature>
<keyword evidence="9" id="KW-0902">Two-component regulatory system</keyword>
<keyword evidence="5" id="KW-0808">Transferase</keyword>
<dbReference type="NCBIfam" id="TIGR00229">
    <property type="entry name" value="sensory_box"/>
    <property type="match status" value="2"/>
</dbReference>
<evidence type="ECO:0000256" key="10">
    <source>
        <dbReference type="ARBA" id="ARBA00023136"/>
    </source>
</evidence>
<comment type="catalytic activity">
    <reaction evidence="1">
        <text>ATP + protein L-histidine = ADP + protein N-phospho-L-histidine.</text>
        <dbReference type="EC" id="2.7.13.3"/>
    </reaction>
</comment>
<dbReference type="InterPro" id="IPR001610">
    <property type="entry name" value="PAC"/>
</dbReference>
<evidence type="ECO:0000256" key="2">
    <source>
        <dbReference type="ARBA" id="ARBA00004370"/>
    </source>
</evidence>
<dbReference type="InterPro" id="IPR000014">
    <property type="entry name" value="PAS"/>
</dbReference>
<dbReference type="Gene3D" id="6.10.340.10">
    <property type="match status" value="1"/>
</dbReference>
<evidence type="ECO:0000313" key="15">
    <source>
        <dbReference type="Proteomes" id="UP000218542"/>
    </source>
</evidence>
<evidence type="ECO:0000256" key="6">
    <source>
        <dbReference type="ARBA" id="ARBA00022741"/>
    </source>
</evidence>
<dbReference type="RefSeq" id="WP_096894928.1">
    <property type="nucleotide sequence ID" value="NZ_BAOS01000024.1"/>
</dbReference>
<dbReference type="CDD" id="cd00130">
    <property type="entry name" value="PAS"/>
    <property type="match status" value="2"/>
</dbReference>
<dbReference type="InterPro" id="IPR003660">
    <property type="entry name" value="HAMP_dom"/>
</dbReference>
<evidence type="ECO:0000256" key="9">
    <source>
        <dbReference type="ARBA" id="ARBA00023012"/>
    </source>
</evidence>
<dbReference type="Gene3D" id="3.30.450.20">
    <property type="entry name" value="PAS domain"/>
    <property type="match status" value="4"/>
</dbReference>
<evidence type="ECO:0000256" key="1">
    <source>
        <dbReference type="ARBA" id="ARBA00000085"/>
    </source>
</evidence>
<dbReference type="InterPro" id="IPR029151">
    <property type="entry name" value="Sensor-like_sf"/>
</dbReference>